<name>A0A2Z6MT88_TRISU</name>
<evidence type="ECO:0000256" key="4">
    <source>
        <dbReference type="SAM" id="MobiDB-lite"/>
    </source>
</evidence>
<feature type="repeat" description="PPR" evidence="3">
    <location>
        <begin position="988"/>
        <end position="1022"/>
    </location>
</feature>
<dbReference type="OrthoDB" id="185373at2759"/>
<keyword evidence="2" id="KW-0677">Repeat</keyword>
<evidence type="ECO:0008006" key="7">
    <source>
        <dbReference type="Google" id="ProtNLM"/>
    </source>
</evidence>
<feature type="compositionally biased region" description="Basic and acidic residues" evidence="4">
    <location>
        <begin position="1049"/>
        <end position="1083"/>
    </location>
</feature>
<feature type="repeat" description="PPR" evidence="3">
    <location>
        <begin position="240"/>
        <end position="274"/>
    </location>
</feature>
<dbReference type="Pfam" id="PF12854">
    <property type="entry name" value="PPR_1"/>
    <property type="match status" value="1"/>
</dbReference>
<feature type="region of interest" description="Disordered" evidence="4">
    <location>
        <begin position="1049"/>
        <end position="1112"/>
    </location>
</feature>
<sequence length="1112" mass="127129">MRAFKNKLRSLDSYFLSQSHHVLHLSTSSSNSSKLSHSHKPKTTQQQPLSNSDTEEASRALFDEITHILGAGTVMHDHSPSGFLFPLEIRDTQLGSKEEHDCTEPVCENAAESVILDKDEKFPVLEHTELSKMGEEDMCRMVGDIMEIIRAESGSISVEERLENLGYCELNVEVFDRVLKRCFKMPHLAFRVFNWLKLKDGFRHTTQTYNTMLCLAGEAKEFGLVKKLVEEMDECGVQKNVNTWTILLSLYGKAKKISEALLAFENMQRCGCEPDVVSYRTVIRLLCGSGKGDIAMEFYKDMVKKEIVLDDVRLYKMLMNCMAESGDVAAVSLLGNDMMRLCLMPESSVLGCMLKSFCISGKIKEALELIRDLKYKDVVLEYEYFETLVRGLCKAGRISDALEIVEIMKRRDIVDGNIHGVIINGYLQGNNVCMALDVFQSMKELGYVPTVSTYTELIQHLFRLNKCEEACMLYDEMLGKGIKPDIVAITAMVAGHVSQNCLSDAWKIFKSIESQGIKPTWKAYSVFIKELCKASRTDDIVKALYEMQALKIVIRDEVFHWVITYMEKKGELALKEKKGELALKEKVEQIHTASKLVPEHFKESEKQVLLRNEVEEDTGIGQSKSETVDCSLWHPIHKTYSEQDVRDVCRIISSSLDWSSIQEKLEKSNIEFTPEFVMEILQICSIHGYTVLNFFSWVGKQPGYRHTAESYNIAIKIAGCGKDFKHMRSLFYEMRRNNYPITSETWTIMIMLYGRTGLTEMAMNCFNEMKADGYSPSRSTYKYLIVALCGRKGRKVDDALRTYSEMISSGHVPDKELIETYIGCLCEMGRILEARKCIDSLQKFGYTIPLSYSLFIRALCRARKVEEALALIEEVGTEKSNVEKLTYGSIVHGLLQKGKLEEALTKINAMKQEGITPTIHVYTSLIVHFFKEKQVEKAIETYKEMQQSGYEPNVVTYSALIRGYMNVGRHNDAWNVFYRMKFKGPFPDFKTYSMFLSCLCKVGRSEEAMKLISDMLESGIIPSTINFRTVFYGLNREGNRHRTLKKLKLADPKIQSDKRSSSLTHIGEEGKDLSHHSERDEQRSQPGHNMFQIKKSHRPSRVKMKNHRRKTQ</sequence>
<proteinExistence type="inferred from homology"/>
<evidence type="ECO:0000313" key="5">
    <source>
        <dbReference type="EMBL" id="GAU34571.1"/>
    </source>
</evidence>
<feature type="region of interest" description="Disordered" evidence="4">
    <location>
        <begin position="27"/>
        <end position="56"/>
    </location>
</feature>
<dbReference type="AlphaFoldDB" id="A0A2Z6MT88"/>
<dbReference type="NCBIfam" id="TIGR00756">
    <property type="entry name" value="PPR"/>
    <property type="match status" value="14"/>
</dbReference>
<feature type="repeat" description="PPR" evidence="3">
    <location>
        <begin position="742"/>
        <end position="776"/>
    </location>
</feature>
<dbReference type="Pfam" id="PF01535">
    <property type="entry name" value="PPR"/>
    <property type="match status" value="7"/>
</dbReference>
<feature type="compositionally biased region" description="Polar residues" evidence="4">
    <location>
        <begin position="43"/>
        <end position="52"/>
    </location>
</feature>
<feature type="repeat" description="PPR" evidence="3">
    <location>
        <begin position="777"/>
        <end position="813"/>
    </location>
</feature>
<feature type="repeat" description="PPR" evidence="3">
    <location>
        <begin position="485"/>
        <end position="519"/>
    </location>
</feature>
<dbReference type="EMBL" id="DF973560">
    <property type="protein sequence ID" value="GAU34571.1"/>
    <property type="molecule type" value="Genomic_DNA"/>
</dbReference>
<keyword evidence="6" id="KW-1185">Reference proteome</keyword>
<feature type="repeat" description="PPR" evidence="3">
    <location>
        <begin position="918"/>
        <end position="952"/>
    </location>
</feature>
<feature type="compositionally biased region" description="Basic residues" evidence="4">
    <location>
        <begin position="1094"/>
        <end position="1112"/>
    </location>
</feature>
<dbReference type="PROSITE" id="PS51375">
    <property type="entry name" value="PPR"/>
    <property type="match status" value="11"/>
</dbReference>
<dbReference type="InterPro" id="IPR011990">
    <property type="entry name" value="TPR-like_helical_dom_sf"/>
</dbReference>
<dbReference type="SUPFAM" id="SSF48452">
    <property type="entry name" value="TPR-like"/>
    <property type="match status" value="1"/>
</dbReference>
<dbReference type="PANTHER" id="PTHR47447">
    <property type="entry name" value="OS03G0856100 PROTEIN"/>
    <property type="match status" value="1"/>
</dbReference>
<dbReference type="Pfam" id="PF13041">
    <property type="entry name" value="PPR_2"/>
    <property type="match status" value="4"/>
</dbReference>
<protein>
    <recommendedName>
        <fullName evidence="7">Pentacotripeptide-repeat region of PRORP domain-containing protein</fullName>
    </recommendedName>
</protein>
<feature type="repeat" description="PPR" evidence="3">
    <location>
        <begin position="450"/>
        <end position="484"/>
    </location>
</feature>
<accession>A0A2Z6MT88</accession>
<reference evidence="6" key="1">
    <citation type="journal article" date="2017" name="Front. Plant Sci.">
        <title>Climate Clever Clovers: New Paradigm to Reduce the Environmental Footprint of Ruminants by Breeding Low Methanogenic Forages Utilizing Haplotype Variation.</title>
        <authorList>
            <person name="Kaur P."/>
            <person name="Appels R."/>
            <person name="Bayer P.E."/>
            <person name="Keeble-Gagnere G."/>
            <person name="Wang J."/>
            <person name="Hirakawa H."/>
            <person name="Shirasawa K."/>
            <person name="Vercoe P."/>
            <person name="Stefanova K."/>
            <person name="Durmic Z."/>
            <person name="Nichols P."/>
            <person name="Revell C."/>
            <person name="Isobe S.N."/>
            <person name="Edwards D."/>
            <person name="Erskine W."/>
        </authorList>
    </citation>
    <scope>NUCLEOTIDE SEQUENCE [LARGE SCALE GENOMIC DNA]</scope>
    <source>
        <strain evidence="6">cv. Daliak</strain>
    </source>
</reference>
<feature type="repeat" description="PPR" evidence="3">
    <location>
        <begin position="883"/>
        <end position="917"/>
    </location>
</feature>
<comment type="similarity">
    <text evidence="1">Belongs to the PPR family. P subfamily.</text>
</comment>
<feature type="repeat" description="PPR" evidence="3">
    <location>
        <begin position="381"/>
        <end position="415"/>
    </location>
</feature>
<feature type="repeat" description="PPR" evidence="3">
    <location>
        <begin position="953"/>
        <end position="987"/>
    </location>
</feature>
<gene>
    <name evidence="5" type="ORF">TSUD_29180</name>
</gene>
<feature type="repeat" description="PPR" evidence="3">
    <location>
        <begin position="275"/>
        <end position="309"/>
    </location>
</feature>
<dbReference type="Proteomes" id="UP000242715">
    <property type="component" value="Unassembled WGS sequence"/>
</dbReference>
<evidence type="ECO:0000256" key="1">
    <source>
        <dbReference type="ARBA" id="ARBA00007626"/>
    </source>
</evidence>
<evidence type="ECO:0000256" key="3">
    <source>
        <dbReference type="PROSITE-ProRule" id="PRU00708"/>
    </source>
</evidence>
<dbReference type="InterPro" id="IPR002885">
    <property type="entry name" value="PPR_rpt"/>
</dbReference>
<dbReference type="PANTHER" id="PTHR47447:SF28">
    <property type="entry name" value="PENTACOTRIPEPTIDE-REPEAT REGION OF PRORP DOMAIN-CONTAINING PROTEIN"/>
    <property type="match status" value="1"/>
</dbReference>
<dbReference type="Gene3D" id="1.25.40.10">
    <property type="entry name" value="Tetratricopeptide repeat domain"/>
    <property type="match status" value="7"/>
</dbReference>
<evidence type="ECO:0000313" key="6">
    <source>
        <dbReference type="Proteomes" id="UP000242715"/>
    </source>
</evidence>
<evidence type="ECO:0000256" key="2">
    <source>
        <dbReference type="ARBA" id="ARBA00022737"/>
    </source>
</evidence>
<organism evidence="5 6">
    <name type="scientific">Trifolium subterraneum</name>
    <name type="common">Subterranean clover</name>
    <dbReference type="NCBI Taxonomy" id="3900"/>
    <lineage>
        <taxon>Eukaryota</taxon>
        <taxon>Viridiplantae</taxon>
        <taxon>Streptophyta</taxon>
        <taxon>Embryophyta</taxon>
        <taxon>Tracheophyta</taxon>
        <taxon>Spermatophyta</taxon>
        <taxon>Magnoliopsida</taxon>
        <taxon>eudicotyledons</taxon>
        <taxon>Gunneridae</taxon>
        <taxon>Pentapetalae</taxon>
        <taxon>rosids</taxon>
        <taxon>fabids</taxon>
        <taxon>Fabales</taxon>
        <taxon>Fabaceae</taxon>
        <taxon>Papilionoideae</taxon>
        <taxon>50 kb inversion clade</taxon>
        <taxon>NPAAA clade</taxon>
        <taxon>Hologalegina</taxon>
        <taxon>IRL clade</taxon>
        <taxon>Trifolieae</taxon>
        <taxon>Trifolium</taxon>
    </lineage>
</organism>